<protein>
    <submittedName>
        <fullName evidence="3">Predicted oxidoreductase</fullName>
    </submittedName>
</protein>
<dbReference type="PANTHER" id="PTHR43364">
    <property type="entry name" value="NADH-SPECIFIC METHYLGLYOXAL REDUCTASE-RELATED"/>
    <property type="match status" value="1"/>
</dbReference>
<evidence type="ECO:0000259" key="2">
    <source>
        <dbReference type="Pfam" id="PF00248"/>
    </source>
</evidence>
<dbReference type="FunFam" id="3.20.20.100:FF:000004">
    <property type="entry name" value="Oxidoreductase, aldo/keto reductase"/>
    <property type="match status" value="1"/>
</dbReference>
<feature type="domain" description="NADP-dependent oxidoreductase" evidence="2">
    <location>
        <begin position="18"/>
        <end position="317"/>
    </location>
</feature>
<gene>
    <name evidence="3" type="ORF">SAMN06273570_4883</name>
</gene>
<dbReference type="InterPro" id="IPR050523">
    <property type="entry name" value="AKR_Detox_Biosynth"/>
</dbReference>
<dbReference type="EMBL" id="OCMY01000002">
    <property type="protein sequence ID" value="SOD60870.1"/>
    <property type="molecule type" value="Genomic_DNA"/>
</dbReference>
<evidence type="ECO:0000313" key="4">
    <source>
        <dbReference type="Proteomes" id="UP000219271"/>
    </source>
</evidence>
<reference evidence="4" key="1">
    <citation type="submission" date="2017-09" db="EMBL/GenBank/DDBJ databases">
        <authorList>
            <person name="Varghese N."/>
            <person name="Submissions S."/>
        </authorList>
    </citation>
    <scope>NUCLEOTIDE SEQUENCE [LARGE SCALE GENOMIC DNA]</scope>
    <source>
        <strain evidence="4">JKS000234</strain>
    </source>
</reference>
<accession>A0A286DQE9</accession>
<evidence type="ECO:0000313" key="3">
    <source>
        <dbReference type="EMBL" id="SOD60870.1"/>
    </source>
</evidence>
<dbReference type="PANTHER" id="PTHR43364:SF18">
    <property type="entry name" value="OXIDOREDUCTASE"/>
    <property type="match status" value="1"/>
</dbReference>
<evidence type="ECO:0000256" key="1">
    <source>
        <dbReference type="ARBA" id="ARBA00023002"/>
    </source>
</evidence>
<dbReference type="AlphaFoldDB" id="A0A286DQE9"/>
<keyword evidence="1" id="KW-0560">Oxidoreductase</keyword>
<dbReference type="GO" id="GO:0005829">
    <property type="term" value="C:cytosol"/>
    <property type="evidence" value="ECO:0007669"/>
    <property type="project" value="TreeGrafter"/>
</dbReference>
<name>A0A286DQE9_9GAMM</name>
<organism evidence="3 4">
    <name type="scientific">Candidatus Pantoea floridensis</name>
    <dbReference type="NCBI Taxonomy" id="1938870"/>
    <lineage>
        <taxon>Bacteria</taxon>
        <taxon>Pseudomonadati</taxon>
        <taxon>Pseudomonadota</taxon>
        <taxon>Gammaproteobacteria</taxon>
        <taxon>Enterobacterales</taxon>
        <taxon>Erwiniaceae</taxon>
        <taxon>Pantoea</taxon>
    </lineage>
</organism>
<dbReference type="InterPro" id="IPR020471">
    <property type="entry name" value="AKR"/>
</dbReference>
<dbReference type="GO" id="GO:0016491">
    <property type="term" value="F:oxidoreductase activity"/>
    <property type="evidence" value="ECO:0007669"/>
    <property type="project" value="UniProtKB-KW"/>
</dbReference>
<dbReference type="Proteomes" id="UP000219271">
    <property type="component" value="Unassembled WGS sequence"/>
</dbReference>
<dbReference type="PRINTS" id="PR00069">
    <property type="entry name" value="ALDKETRDTASE"/>
</dbReference>
<dbReference type="OrthoDB" id="9772407at2"/>
<dbReference type="Pfam" id="PF00248">
    <property type="entry name" value="Aldo_ket_red"/>
    <property type="match status" value="1"/>
</dbReference>
<dbReference type="Gene3D" id="3.20.20.100">
    <property type="entry name" value="NADP-dependent oxidoreductase domain"/>
    <property type="match status" value="1"/>
</dbReference>
<dbReference type="CDD" id="cd19091">
    <property type="entry name" value="AKR_PsAKR"/>
    <property type="match status" value="1"/>
</dbReference>
<dbReference type="InterPro" id="IPR023210">
    <property type="entry name" value="NADP_OxRdtase_dom"/>
</dbReference>
<proteinExistence type="predicted"/>
<dbReference type="InterPro" id="IPR036812">
    <property type="entry name" value="NAD(P)_OxRdtase_dom_sf"/>
</dbReference>
<keyword evidence="4" id="KW-1185">Reference proteome</keyword>
<sequence length="361" mass="40336">MQYKKLGHSGLLVSQCVLGTVPFAGKAGFEKTGNVNAAEARRFIDIALDHGVNMIDTADLYSMGGAEEVLGEALREKRDQIILASKARSPLGQDPNASGASRFHLIKACEASLKRLKTDHIDLYQIHNWDGVASVDETLRALEDLVKSGKIRYFGTSNYTAWQMMKTLGHAEAQRLLKPVSQQIYYTPESREAEYELLPMARDQDIGTLVWGPLGEGLLTGAVGRNKKAPASTRQGSGWPEPYVHDMEHAYRVIEVLEEVGTELNASIAQTCLAWLANRPGITSLIVGNRTETHLRENLQAFELKLNEAQRKRIEQVTRPAPNYPYWHRFTSGMDRIDPAEQPFIDEHQQTLDGRKDQAIK</sequence>
<dbReference type="RefSeq" id="WP_097098302.1">
    <property type="nucleotide sequence ID" value="NZ_OCMY01000002.1"/>
</dbReference>
<dbReference type="SUPFAM" id="SSF51430">
    <property type="entry name" value="NAD(P)-linked oxidoreductase"/>
    <property type="match status" value="1"/>
</dbReference>